<dbReference type="AlphaFoldDB" id="A0A5J4T3H6"/>
<sequence length="129" mass="14410">MAHHGVVFTSNKQAQIPEKSYNLAILGRSACLRTTTSSETVSINASVKLPPKCVKWKVYQAPETLVLAIKILRRARFSDRVAAGVVDLQQVSQYVIKTAKPVLRVVLPPEPAYLTYFLRRSQFPAAMLR</sequence>
<dbReference type="EMBL" id="SNRW01039174">
    <property type="protein sequence ID" value="KAA6352867.1"/>
    <property type="molecule type" value="Genomic_DNA"/>
</dbReference>
<evidence type="ECO:0000313" key="1">
    <source>
        <dbReference type="EMBL" id="KAA6352867.1"/>
    </source>
</evidence>
<reference evidence="1 2" key="1">
    <citation type="submission" date="2019-03" db="EMBL/GenBank/DDBJ databases">
        <title>Single cell metagenomics reveals metabolic interactions within the superorganism composed of flagellate Streblomastix strix and complex community of Bacteroidetes bacteria on its surface.</title>
        <authorList>
            <person name="Treitli S.C."/>
            <person name="Kolisko M."/>
            <person name="Husnik F."/>
            <person name="Keeling P."/>
            <person name="Hampl V."/>
        </authorList>
    </citation>
    <scope>NUCLEOTIDE SEQUENCE [LARGE SCALE GENOMIC DNA]</scope>
    <source>
        <strain evidence="1">ST1C</strain>
    </source>
</reference>
<proteinExistence type="predicted"/>
<comment type="caution">
    <text evidence="1">The sequence shown here is derived from an EMBL/GenBank/DDBJ whole genome shotgun (WGS) entry which is preliminary data.</text>
</comment>
<organism evidence="1 2">
    <name type="scientific">Streblomastix strix</name>
    <dbReference type="NCBI Taxonomy" id="222440"/>
    <lineage>
        <taxon>Eukaryota</taxon>
        <taxon>Metamonada</taxon>
        <taxon>Preaxostyla</taxon>
        <taxon>Oxymonadida</taxon>
        <taxon>Streblomastigidae</taxon>
        <taxon>Streblomastix</taxon>
    </lineage>
</organism>
<gene>
    <name evidence="1" type="ORF">EZS28_051606</name>
</gene>
<accession>A0A5J4T3H6</accession>
<name>A0A5J4T3H6_9EUKA</name>
<evidence type="ECO:0000313" key="2">
    <source>
        <dbReference type="Proteomes" id="UP000324800"/>
    </source>
</evidence>
<protein>
    <submittedName>
        <fullName evidence="1">Uncharacterized protein</fullName>
    </submittedName>
</protein>
<dbReference type="Proteomes" id="UP000324800">
    <property type="component" value="Unassembled WGS sequence"/>
</dbReference>